<keyword evidence="4 7" id="KW-0808">Transferase</keyword>
<dbReference type="GO" id="GO:0008983">
    <property type="term" value="F:protein-glutamate O-methyltransferase activity"/>
    <property type="evidence" value="ECO:0007669"/>
    <property type="project" value="UniProtKB-EC"/>
</dbReference>
<dbReference type="Pfam" id="PF03705">
    <property type="entry name" value="CheR_N"/>
    <property type="match status" value="1"/>
</dbReference>
<dbReference type="EMBL" id="RYFI01000001">
    <property type="protein sequence ID" value="RXF75375.1"/>
    <property type="molecule type" value="Genomic_DNA"/>
</dbReference>
<gene>
    <name evidence="7" type="ORF">EK403_00475</name>
</gene>
<comment type="caution">
    <text evidence="7">The sequence shown here is derived from an EMBL/GenBank/DDBJ whole genome shotgun (WGS) entry which is preliminary data.</text>
</comment>
<keyword evidence="3 7" id="KW-0489">Methyltransferase</keyword>
<dbReference type="PANTHER" id="PTHR24422:SF21">
    <property type="entry name" value="CHEMOTAXIS PROTEIN METHYLTRANSFERASE 1"/>
    <property type="match status" value="1"/>
</dbReference>
<dbReference type="SMART" id="SM00138">
    <property type="entry name" value="MeTrc"/>
    <property type="match status" value="1"/>
</dbReference>
<organism evidence="7 8">
    <name type="scientific">Hansschlegelia zhihuaiae</name>
    <dbReference type="NCBI Taxonomy" id="405005"/>
    <lineage>
        <taxon>Bacteria</taxon>
        <taxon>Pseudomonadati</taxon>
        <taxon>Pseudomonadota</taxon>
        <taxon>Alphaproteobacteria</taxon>
        <taxon>Hyphomicrobiales</taxon>
        <taxon>Methylopilaceae</taxon>
        <taxon>Hansschlegelia</taxon>
    </lineage>
</organism>
<dbReference type="InterPro" id="IPR029063">
    <property type="entry name" value="SAM-dependent_MTases_sf"/>
</dbReference>
<evidence type="ECO:0000313" key="7">
    <source>
        <dbReference type="EMBL" id="RXF75375.1"/>
    </source>
</evidence>
<proteinExistence type="predicted"/>
<dbReference type="AlphaFoldDB" id="A0A4Q0MP53"/>
<evidence type="ECO:0000313" key="8">
    <source>
        <dbReference type="Proteomes" id="UP000289708"/>
    </source>
</evidence>
<dbReference type="PROSITE" id="PS50123">
    <property type="entry name" value="CHER"/>
    <property type="match status" value="1"/>
</dbReference>
<evidence type="ECO:0000256" key="3">
    <source>
        <dbReference type="ARBA" id="ARBA00022603"/>
    </source>
</evidence>
<reference evidence="7 8" key="1">
    <citation type="submission" date="2018-12" db="EMBL/GenBank/DDBJ databases">
        <title>bacterium Hansschlegelia zhihuaiae S113.</title>
        <authorList>
            <person name="He J."/>
        </authorList>
    </citation>
    <scope>NUCLEOTIDE SEQUENCE [LARGE SCALE GENOMIC DNA]</scope>
    <source>
        <strain evidence="7 8">S 113</strain>
    </source>
</reference>
<dbReference type="InterPro" id="IPR022641">
    <property type="entry name" value="CheR_N"/>
</dbReference>
<dbReference type="Proteomes" id="UP000289708">
    <property type="component" value="Unassembled WGS sequence"/>
</dbReference>
<dbReference type="GO" id="GO:0032259">
    <property type="term" value="P:methylation"/>
    <property type="evidence" value="ECO:0007669"/>
    <property type="project" value="UniProtKB-KW"/>
</dbReference>
<dbReference type="Pfam" id="PF01739">
    <property type="entry name" value="CheR"/>
    <property type="match status" value="1"/>
</dbReference>
<dbReference type="Gene3D" id="1.10.155.10">
    <property type="entry name" value="Chemotaxis receptor methyltransferase CheR, N-terminal domain"/>
    <property type="match status" value="1"/>
</dbReference>
<dbReference type="SUPFAM" id="SSF53335">
    <property type="entry name" value="S-adenosyl-L-methionine-dependent methyltransferases"/>
    <property type="match status" value="1"/>
</dbReference>
<evidence type="ECO:0000256" key="2">
    <source>
        <dbReference type="ARBA" id="ARBA00012534"/>
    </source>
</evidence>
<dbReference type="PRINTS" id="PR00996">
    <property type="entry name" value="CHERMTFRASE"/>
</dbReference>
<dbReference type="InterPro" id="IPR050903">
    <property type="entry name" value="Bact_Chemotaxis_MeTrfase"/>
</dbReference>
<keyword evidence="8" id="KW-1185">Reference proteome</keyword>
<sequence>MTPIQFASLARFLKERSGLVLGEDKRYLAEARLGPVARSRGVASLGALVDLLARGGDLDLAQAVTEAMTTNETYFFRDGAPFQRLTEEVLPKLIAARAAEKRLRFWSAACSSGQEAYSLAMLLAERSHLLKDWRVEIVATDLSSDVVNRAKEGLFSQFEVQRGLPIKLLLKHFVQEGDRWRIEPALRQQVQFRTLNLLRDFSSLGRFDVVFCRNVLIYFDDVAKADVLERLSRQIAPDGALVLGAAETTIGLTTSFQPSPGRGGVHYRVPEKTERPVIAAAALAADRPPLSVVGSAGWR</sequence>
<comment type="catalytic activity">
    <reaction evidence="1">
        <text>L-glutamyl-[protein] + S-adenosyl-L-methionine = [protein]-L-glutamate 5-O-methyl ester + S-adenosyl-L-homocysteine</text>
        <dbReference type="Rhea" id="RHEA:24452"/>
        <dbReference type="Rhea" id="RHEA-COMP:10208"/>
        <dbReference type="Rhea" id="RHEA-COMP:10311"/>
        <dbReference type="ChEBI" id="CHEBI:29973"/>
        <dbReference type="ChEBI" id="CHEBI:57856"/>
        <dbReference type="ChEBI" id="CHEBI:59789"/>
        <dbReference type="ChEBI" id="CHEBI:82795"/>
        <dbReference type="EC" id="2.1.1.80"/>
    </reaction>
</comment>
<name>A0A4Q0MP53_9HYPH</name>
<dbReference type="SUPFAM" id="SSF47757">
    <property type="entry name" value="Chemotaxis receptor methyltransferase CheR, N-terminal domain"/>
    <property type="match status" value="1"/>
</dbReference>
<dbReference type="OrthoDB" id="9816309at2"/>
<feature type="domain" description="CheR-type methyltransferase" evidence="6">
    <location>
        <begin position="1"/>
        <end position="272"/>
    </location>
</feature>
<protein>
    <recommendedName>
        <fullName evidence="2">protein-glutamate O-methyltransferase</fullName>
        <ecNumber evidence="2">2.1.1.80</ecNumber>
    </recommendedName>
</protein>
<keyword evidence="5" id="KW-0949">S-adenosyl-L-methionine</keyword>
<evidence type="ECO:0000256" key="4">
    <source>
        <dbReference type="ARBA" id="ARBA00022679"/>
    </source>
</evidence>
<accession>A0A4Q0MP53</accession>
<dbReference type="InterPro" id="IPR000780">
    <property type="entry name" value="CheR_MeTrfase"/>
</dbReference>
<evidence type="ECO:0000256" key="5">
    <source>
        <dbReference type="ARBA" id="ARBA00022691"/>
    </source>
</evidence>
<dbReference type="InterPro" id="IPR036804">
    <property type="entry name" value="CheR_N_sf"/>
</dbReference>
<dbReference type="Gene3D" id="3.40.50.150">
    <property type="entry name" value="Vaccinia Virus protein VP39"/>
    <property type="match status" value="1"/>
</dbReference>
<evidence type="ECO:0000259" key="6">
    <source>
        <dbReference type="PROSITE" id="PS50123"/>
    </source>
</evidence>
<dbReference type="RefSeq" id="WP_128775553.1">
    <property type="nucleotide sequence ID" value="NZ_RYFI01000001.1"/>
</dbReference>
<dbReference type="EC" id="2.1.1.80" evidence="2"/>
<dbReference type="InterPro" id="IPR022642">
    <property type="entry name" value="CheR_C"/>
</dbReference>
<evidence type="ECO:0000256" key="1">
    <source>
        <dbReference type="ARBA" id="ARBA00001541"/>
    </source>
</evidence>
<dbReference type="PANTHER" id="PTHR24422">
    <property type="entry name" value="CHEMOTAXIS PROTEIN METHYLTRANSFERASE"/>
    <property type="match status" value="1"/>
</dbReference>